<keyword evidence="1" id="KW-0862">Zinc</keyword>
<dbReference type="EMBL" id="JALJOR010000006">
    <property type="protein sequence ID" value="KAK9815495.1"/>
    <property type="molecule type" value="Genomic_DNA"/>
</dbReference>
<keyword evidence="1" id="KW-0863">Zinc-finger</keyword>
<keyword evidence="1" id="KW-0479">Metal-binding</keyword>
<sequence length="242" mass="26894">MVEYVCPDCNESFDHKSKFDQHRRRKKPCTPAAGGSQETQIQKVCACGRQYAPGGGFYAHAKKCESAIKAAVIKSAPSFLKQLQPLKTQLQNAPVDSSLRETLRSLLVSENAIKELQSDQQAADEASHSVVLRHATIQDHPAQARQVLAVRMVWSTACSLQLLCQPPEPLSTLRTHPVLQLPRGSVCLLVLLRDNPRIQYIPPHHLWAAPKPEQQATVCDGIACGAHFHRFLPFFINLTMYA</sequence>
<organism evidence="3 4">
    <name type="scientific">[Myrmecia] bisecta</name>
    <dbReference type="NCBI Taxonomy" id="41462"/>
    <lineage>
        <taxon>Eukaryota</taxon>
        <taxon>Viridiplantae</taxon>
        <taxon>Chlorophyta</taxon>
        <taxon>core chlorophytes</taxon>
        <taxon>Trebouxiophyceae</taxon>
        <taxon>Trebouxiales</taxon>
        <taxon>Trebouxiaceae</taxon>
        <taxon>Myrmecia</taxon>
    </lineage>
</organism>
<dbReference type="AlphaFoldDB" id="A0AAW1Q3V4"/>
<gene>
    <name evidence="3" type="ORF">WJX72_004632</name>
</gene>
<evidence type="ECO:0000256" key="1">
    <source>
        <dbReference type="PROSITE-ProRule" id="PRU00042"/>
    </source>
</evidence>
<dbReference type="GO" id="GO:0008270">
    <property type="term" value="F:zinc ion binding"/>
    <property type="evidence" value="ECO:0007669"/>
    <property type="project" value="UniProtKB-KW"/>
</dbReference>
<accession>A0AAW1Q3V4</accession>
<dbReference type="Proteomes" id="UP001489004">
    <property type="component" value="Unassembled WGS sequence"/>
</dbReference>
<comment type="caution">
    <text evidence="3">The sequence shown here is derived from an EMBL/GenBank/DDBJ whole genome shotgun (WGS) entry which is preliminary data.</text>
</comment>
<dbReference type="PROSITE" id="PS50157">
    <property type="entry name" value="ZINC_FINGER_C2H2_2"/>
    <property type="match status" value="1"/>
</dbReference>
<evidence type="ECO:0000313" key="4">
    <source>
        <dbReference type="Proteomes" id="UP001489004"/>
    </source>
</evidence>
<protein>
    <recommendedName>
        <fullName evidence="2">C2H2-type domain-containing protein</fullName>
    </recommendedName>
</protein>
<name>A0AAW1Q3V4_9CHLO</name>
<reference evidence="3 4" key="1">
    <citation type="journal article" date="2024" name="Nat. Commun.">
        <title>Phylogenomics reveals the evolutionary origins of lichenization in chlorophyte algae.</title>
        <authorList>
            <person name="Puginier C."/>
            <person name="Libourel C."/>
            <person name="Otte J."/>
            <person name="Skaloud P."/>
            <person name="Haon M."/>
            <person name="Grisel S."/>
            <person name="Petersen M."/>
            <person name="Berrin J.G."/>
            <person name="Delaux P.M."/>
            <person name="Dal Grande F."/>
            <person name="Keller J."/>
        </authorList>
    </citation>
    <scope>NUCLEOTIDE SEQUENCE [LARGE SCALE GENOMIC DNA]</scope>
    <source>
        <strain evidence="3 4">SAG 2043</strain>
    </source>
</reference>
<dbReference type="InterPro" id="IPR013087">
    <property type="entry name" value="Znf_C2H2_type"/>
</dbReference>
<keyword evidence="4" id="KW-1185">Reference proteome</keyword>
<proteinExistence type="predicted"/>
<evidence type="ECO:0000259" key="2">
    <source>
        <dbReference type="PROSITE" id="PS50157"/>
    </source>
</evidence>
<feature type="domain" description="C2H2-type" evidence="2">
    <location>
        <begin position="4"/>
        <end position="31"/>
    </location>
</feature>
<evidence type="ECO:0000313" key="3">
    <source>
        <dbReference type="EMBL" id="KAK9815495.1"/>
    </source>
</evidence>